<dbReference type="Pfam" id="PF00098">
    <property type="entry name" value="zf-CCHC"/>
    <property type="match status" value="1"/>
</dbReference>
<feature type="compositionally biased region" description="Acidic residues" evidence="10">
    <location>
        <begin position="190"/>
        <end position="213"/>
    </location>
</feature>
<keyword evidence="9" id="KW-0175">Coiled coil</keyword>
<feature type="compositionally biased region" description="Acidic residues" evidence="10">
    <location>
        <begin position="132"/>
        <end position="143"/>
    </location>
</feature>
<feature type="compositionally biased region" description="Basic residues" evidence="10">
    <location>
        <begin position="149"/>
        <end position="160"/>
    </location>
</feature>
<dbReference type="SMART" id="SM00343">
    <property type="entry name" value="ZnF_C2HC"/>
    <property type="match status" value="2"/>
</dbReference>
<dbReference type="InterPro" id="IPR001878">
    <property type="entry name" value="Znf_CCHC"/>
</dbReference>
<sequence length="861" mass="97290">MTHPHHICHLTVDSNGWIVPAQPSSSAAAATKDDNASPSSPSSPINGIVVPLTTKCRQLLTELRFVNLSNEIFSGNSCQSCPTKEDVDITTLEELPPNDKLSDLLRSVIADVRRMGGPSSRDAHRNNANNNNDDDEAKEDENNGEVKVVKSKKKRGRRRNGQVVRLEEQRRLRQEQEAQKEKLNSSVLTTEEDNVDDNNDVDGGDDDDDDSDDETKQDNDQVDGEDNKNGNNTELNSDIQLASTFNTLRVLITILRPILDHPHHNNDDTLKMKHAPNKKKLGYYMISTHVYSPVSKGEWNDTRLSFVRMLNEVEPGLFRKVMKRVNGDTEYEFNVKEWTVGLFNHDQLSSKEYVAKQSIGEELFEACKDSNHIIHKFNNVLLDRFQNDGDEKKQRKLQESIRNLQNKLSKAISRNFPDVRLTVYGSCLSGLALEGSHDVDVSVYIPELDHLKQDFDAGVISASEYERKMKRVLFRIKGSLQKSESFVEVFAIAHARVPVVKGVDVRAKNPYEEDGSLAFDLCFLNDIAVVNSSLLREYSLFDNRVRILMLSIKSFAKLNKIASAANGTLSSYSWLNLVVFYLQCIGFLPTLQCPKLMEDHGFQPDPSGNRWHSINGLETFYLTEKIVSQGQVWEQSPLCSDVNLPVLLYGFFNFYTNVFPQQTVAASIRLGEMSLQKTSFKGSSKLWRMCIEDCFETYYSHCPHDLGCHLKERGQEQMYDYFDQMTNDLEYLLKQENVNDKLVDTFIGMFCSGTGSKPKKQPTKSTFKGKCDNCHQVGHKRVDCPLKSKKEQGGGHSSFKGRCNNCQQIGHKRVDCPQLRNSMNGHASNSSGGSHQKHKGGRGRGGKPSQKQQKQEKRSQN</sequence>
<evidence type="ECO:0000256" key="8">
    <source>
        <dbReference type="PROSITE-ProRule" id="PRU00047"/>
    </source>
</evidence>
<feature type="domain" description="CCHC-type" evidence="11">
    <location>
        <begin position="802"/>
        <end position="818"/>
    </location>
</feature>
<dbReference type="Gene3D" id="3.30.460.10">
    <property type="entry name" value="Beta Polymerase, domain 2"/>
    <property type="match status" value="1"/>
</dbReference>
<keyword evidence="4" id="KW-0963">Cytoplasm</keyword>
<feature type="region of interest" description="Disordered" evidence="10">
    <location>
        <begin position="817"/>
        <end position="861"/>
    </location>
</feature>
<dbReference type="SUPFAM" id="SSF81301">
    <property type="entry name" value="Nucleotidyltransferase"/>
    <property type="match status" value="1"/>
</dbReference>
<dbReference type="Gene3D" id="4.10.60.10">
    <property type="entry name" value="Zinc finger, CCHC-type"/>
    <property type="match status" value="1"/>
</dbReference>
<accession>A0AAD8Y1H0</accession>
<comment type="caution">
    <text evidence="12">The sequence shown here is derived from an EMBL/GenBank/DDBJ whole genome shotgun (WGS) entry which is preliminary data.</text>
</comment>
<dbReference type="InterPro" id="IPR054708">
    <property type="entry name" value="MTPAP-like_central"/>
</dbReference>
<feature type="coiled-coil region" evidence="9">
    <location>
        <begin position="387"/>
        <end position="414"/>
    </location>
</feature>
<keyword evidence="13" id="KW-1185">Reference proteome</keyword>
<gene>
    <name evidence="12" type="ORF">QTG54_012187</name>
</gene>
<dbReference type="GO" id="GO:0003676">
    <property type="term" value="F:nucleic acid binding"/>
    <property type="evidence" value="ECO:0007669"/>
    <property type="project" value="InterPro"/>
</dbReference>
<dbReference type="Pfam" id="PF03828">
    <property type="entry name" value="PAP_assoc"/>
    <property type="match status" value="1"/>
</dbReference>
<protein>
    <submittedName>
        <fullName evidence="12">Poly(A) polymerase-related protein</fullName>
    </submittedName>
</protein>
<dbReference type="GO" id="GO:0005737">
    <property type="term" value="C:cytoplasm"/>
    <property type="evidence" value="ECO:0007669"/>
    <property type="project" value="UniProtKB-SubCell"/>
</dbReference>
<name>A0AAD8Y1H0_9STRA</name>
<keyword evidence="8" id="KW-0862">Zinc</keyword>
<feature type="region of interest" description="Disordered" evidence="10">
    <location>
        <begin position="23"/>
        <end position="44"/>
    </location>
</feature>
<keyword evidence="7" id="KW-0460">Magnesium</keyword>
<evidence type="ECO:0000256" key="10">
    <source>
        <dbReference type="SAM" id="MobiDB-lite"/>
    </source>
</evidence>
<keyword evidence="8" id="KW-0863">Zinc-finger</keyword>
<evidence type="ECO:0000313" key="12">
    <source>
        <dbReference type="EMBL" id="KAK1737320.1"/>
    </source>
</evidence>
<dbReference type="InterPro" id="IPR002058">
    <property type="entry name" value="PAP_assoc"/>
</dbReference>
<dbReference type="EMBL" id="JATAAI010000026">
    <property type="protein sequence ID" value="KAK1737320.1"/>
    <property type="molecule type" value="Genomic_DNA"/>
</dbReference>
<dbReference type="Proteomes" id="UP001224775">
    <property type="component" value="Unassembled WGS sequence"/>
</dbReference>
<dbReference type="PROSITE" id="PS50158">
    <property type="entry name" value="ZF_CCHC"/>
    <property type="match status" value="1"/>
</dbReference>
<dbReference type="CDD" id="cd05402">
    <property type="entry name" value="NT_PAP_TUTase"/>
    <property type="match status" value="1"/>
</dbReference>
<evidence type="ECO:0000256" key="4">
    <source>
        <dbReference type="ARBA" id="ARBA00022490"/>
    </source>
</evidence>
<evidence type="ECO:0000256" key="9">
    <source>
        <dbReference type="SAM" id="Coils"/>
    </source>
</evidence>
<dbReference type="PANTHER" id="PTHR12271">
    <property type="entry name" value="POLY A POLYMERASE CID PAP -RELATED"/>
    <property type="match status" value="1"/>
</dbReference>
<keyword evidence="5" id="KW-0808">Transferase</keyword>
<dbReference type="AlphaFoldDB" id="A0AAD8Y1H0"/>
<comment type="cofactor">
    <cofactor evidence="2">
        <name>Mg(2+)</name>
        <dbReference type="ChEBI" id="CHEBI:18420"/>
    </cofactor>
</comment>
<dbReference type="GO" id="GO:0016779">
    <property type="term" value="F:nucleotidyltransferase activity"/>
    <property type="evidence" value="ECO:0007669"/>
    <property type="project" value="TreeGrafter"/>
</dbReference>
<dbReference type="SUPFAM" id="SSF81631">
    <property type="entry name" value="PAP/OAS1 substrate-binding domain"/>
    <property type="match status" value="1"/>
</dbReference>
<feature type="compositionally biased region" description="Basic and acidic residues" evidence="10">
    <location>
        <begin position="165"/>
        <end position="183"/>
    </location>
</feature>
<evidence type="ECO:0000256" key="3">
    <source>
        <dbReference type="ARBA" id="ARBA00004496"/>
    </source>
</evidence>
<comment type="cofactor">
    <cofactor evidence="1">
        <name>Mn(2+)</name>
        <dbReference type="ChEBI" id="CHEBI:29035"/>
    </cofactor>
</comment>
<dbReference type="GO" id="GO:0031123">
    <property type="term" value="P:RNA 3'-end processing"/>
    <property type="evidence" value="ECO:0007669"/>
    <property type="project" value="TreeGrafter"/>
</dbReference>
<evidence type="ECO:0000259" key="11">
    <source>
        <dbReference type="PROSITE" id="PS50158"/>
    </source>
</evidence>
<feature type="compositionally biased region" description="Basic residues" evidence="10">
    <location>
        <begin position="835"/>
        <end position="845"/>
    </location>
</feature>
<evidence type="ECO:0000313" key="13">
    <source>
        <dbReference type="Proteomes" id="UP001224775"/>
    </source>
</evidence>
<proteinExistence type="predicted"/>
<evidence type="ECO:0000256" key="7">
    <source>
        <dbReference type="ARBA" id="ARBA00022842"/>
    </source>
</evidence>
<evidence type="ECO:0000256" key="6">
    <source>
        <dbReference type="ARBA" id="ARBA00022723"/>
    </source>
</evidence>
<dbReference type="InterPro" id="IPR043519">
    <property type="entry name" value="NT_sf"/>
</dbReference>
<dbReference type="SUPFAM" id="SSF57756">
    <property type="entry name" value="Retrovirus zinc finger-like domains"/>
    <property type="match status" value="1"/>
</dbReference>
<evidence type="ECO:0000256" key="1">
    <source>
        <dbReference type="ARBA" id="ARBA00001936"/>
    </source>
</evidence>
<dbReference type="PANTHER" id="PTHR12271:SF40">
    <property type="entry name" value="POLY(A) RNA POLYMERASE GLD2"/>
    <property type="match status" value="1"/>
</dbReference>
<evidence type="ECO:0000256" key="2">
    <source>
        <dbReference type="ARBA" id="ARBA00001946"/>
    </source>
</evidence>
<organism evidence="12 13">
    <name type="scientific">Skeletonema marinoi</name>
    <dbReference type="NCBI Taxonomy" id="267567"/>
    <lineage>
        <taxon>Eukaryota</taxon>
        <taxon>Sar</taxon>
        <taxon>Stramenopiles</taxon>
        <taxon>Ochrophyta</taxon>
        <taxon>Bacillariophyta</taxon>
        <taxon>Coscinodiscophyceae</taxon>
        <taxon>Thalassiosirophycidae</taxon>
        <taxon>Thalassiosirales</taxon>
        <taxon>Skeletonemataceae</taxon>
        <taxon>Skeletonema</taxon>
        <taxon>Skeletonema marinoi-dohrnii complex</taxon>
    </lineage>
</organism>
<comment type="subcellular location">
    <subcellularLocation>
        <location evidence="3">Cytoplasm</location>
    </subcellularLocation>
</comment>
<dbReference type="Gene3D" id="1.10.1410.10">
    <property type="match status" value="1"/>
</dbReference>
<dbReference type="GO" id="GO:0008270">
    <property type="term" value="F:zinc ion binding"/>
    <property type="evidence" value="ECO:0007669"/>
    <property type="project" value="UniProtKB-KW"/>
</dbReference>
<evidence type="ECO:0000256" key="5">
    <source>
        <dbReference type="ARBA" id="ARBA00022679"/>
    </source>
</evidence>
<feature type="region of interest" description="Disordered" evidence="10">
    <location>
        <begin position="115"/>
        <end position="235"/>
    </location>
</feature>
<feature type="compositionally biased region" description="Low complexity" evidence="10">
    <location>
        <begin position="821"/>
        <end position="834"/>
    </location>
</feature>
<dbReference type="Pfam" id="PF22600">
    <property type="entry name" value="MTPAP-like_central"/>
    <property type="match status" value="1"/>
</dbReference>
<reference evidence="12" key="1">
    <citation type="submission" date="2023-06" db="EMBL/GenBank/DDBJ databases">
        <title>Survivors Of The Sea: Transcriptome response of Skeletonema marinoi to long-term dormancy.</title>
        <authorList>
            <person name="Pinder M.I.M."/>
            <person name="Kourtchenko O."/>
            <person name="Robertson E.K."/>
            <person name="Larsson T."/>
            <person name="Maumus F."/>
            <person name="Osuna-Cruz C.M."/>
            <person name="Vancaester E."/>
            <person name="Stenow R."/>
            <person name="Vandepoele K."/>
            <person name="Ploug H."/>
            <person name="Bruchert V."/>
            <person name="Godhe A."/>
            <person name="Topel M."/>
        </authorList>
    </citation>
    <scope>NUCLEOTIDE SEQUENCE</scope>
    <source>
        <strain evidence="12">R05AC</strain>
    </source>
</reference>
<dbReference type="InterPro" id="IPR036875">
    <property type="entry name" value="Znf_CCHC_sf"/>
</dbReference>
<keyword evidence="6" id="KW-0479">Metal-binding</keyword>